<evidence type="ECO:0000313" key="3">
    <source>
        <dbReference type="EMBL" id="KAI8582325.1"/>
    </source>
</evidence>
<feature type="transmembrane region" description="Helical" evidence="2">
    <location>
        <begin position="91"/>
        <end position="110"/>
    </location>
</feature>
<dbReference type="EMBL" id="MU620901">
    <property type="protein sequence ID" value="KAI8582325.1"/>
    <property type="molecule type" value="Genomic_DNA"/>
</dbReference>
<organism evidence="3 4">
    <name type="scientific">Umbelopsis ramanniana AG</name>
    <dbReference type="NCBI Taxonomy" id="1314678"/>
    <lineage>
        <taxon>Eukaryota</taxon>
        <taxon>Fungi</taxon>
        <taxon>Fungi incertae sedis</taxon>
        <taxon>Mucoromycota</taxon>
        <taxon>Mucoromycotina</taxon>
        <taxon>Umbelopsidomycetes</taxon>
        <taxon>Umbelopsidales</taxon>
        <taxon>Umbelopsidaceae</taxon>
        <taxon>Umbelopsis</taxon>
    </lineage>
</organism>
<feature type="transmembrane region" description="Helical" evidence="2">
    <location>
        <begin position="58"/>
        <end position="79"/>
    </location>
</feature>
<feature type="compositionally biased region" description="Low complexity" evidence="1">
    <location>
        <begin position="252"/>
        <end position="267"/>
    </location>
</feature>
<feature type="region of interest" description="Disordered" evidence="1">
    <location>
        <begin position="252"/>
        <end position="289"/>
    </location>
</feature>
<keyword evidence="2" id="KW-1133">Transmembrane helix</keyword>
<dbReference type="Proteomes" id="UP001206595">
    <property type="component" value="Unassembled WGS sequence"/>
</dbReference>
<evidence type="ECO:0000256" key="2">
    <source>
        <dbReference type="SAM" id="Phobius"/>
    </source>
</evidence>
<reference evidence="3" key="2">
    <citation type="journal article" date="2022" name="Proc. Natl. Acad. Sci. U.S.A.">
        <title>Diploid-dominant life cycles characterize the early evolution of Fungi.</title>
        <authorList>
            <person name="Amses K.R."/>
            <person name="Simmons D.R."/>
            <person name="Longcore J.E."/>
            <person name="Mondo S.J."/>
            <person name="Seto K."/>
            <person name="Jeronimo G.H."/>
            <person name="Bonds A.E."/>
            <person name="Quandt C.A."/>
            <person name="Davis W.J."/>
            <person name="Chang Y."/>
            <person name="Federici B.A."/>
            <person name="Kuo A."/>
            <person name="LaButti K."/>
            <person name="Pangilinan J."/>
            <person name="Andreopoulos W."/>
            <person name="Tritt A."/>
            <person name="Riley R."/>
            <person name="Hundley H."/>
            <person name="Johnson J."/>
            <person name="Lipzen A."/>
            <person name="Barry K."/>
            <person name="Lang B.F."/>
            <person name="Cuomo C.A."/>
            <person name="Buchler N.E."/>
            <person name="Grigoriev I.V."/>
            <person name="Spatafora J.W."/>
            <person name="Stajich J.E."/>
            <person name="James T.Y."/>
        </authorList>
    </citation>
    <scope>NUCLEOTIDE SEQUENCE</scope>
    <source>
        <strain evidence="3">AG</strain>
    </source>
</reference>
<evidence type="ECO:0000256" key="1">
    <source>
        <dbReference type="SAM" id="MobiDB-lite"/>
    </source>
</evidence>
<sequence>MLANITRQLIRVIQFLSALGTLIGHCKETAFINVYETLIDNDTSDAMSDTFVPQVPSVVLFLVSALSMVASLTIAALAFRRVVRIQRIERAVAFCMVLLWGISVTAVFALDGQFFTANDADSPSDTNDTDYNVEIQLITSIDVTRALALVALASWIAGLMGSLLSDCFSDCRQTHDMEEKAQLSNWPLNMTAPPEYSERYGELPHHTSLKPPSTLTSSSSYNRNSFYKTPMEVATRSNSPMVLSHYEDMSSTHSWESSSPSSPLTPTHGLELPLQAHSIPDDPATTNGLRPFSGIPTIRILPDGPEQDVLPTSFAYLITNPKPVASLRRASSLG</sequence>
<protein>
    <submittedName>
        <fullName evidence="3">Uncharacterized protein</fullName>
    </submittedName>
</protein>
<keyword evidence="4" id="KW-1185">Reference proteome</keyword>
<keyword evidence="2" id="KW-0812">Transmembrane</keyword>
<feature type="region of interest" description="Disordered" evidence="1">
    <location>
        <begin position="197"/>
        <end position="221"/>
    </location>
</feature>
<feature type="compositionally biased region" description="Low complexity" evidence="1">
    <location>
        <begin position="209"/>
        <end position="220"/>
    </location>
</feature>
<evidence type="ECO:0000313" key="4">
    <source>
        <dbReference type="Proteomes" id="UP001206595"/>
    </source>
</evidence>
<keyword evidence="2" id="KW-0472">Membrane</keyword>
<feature type="transmembrane region" description="Helical" evidence="2">
    <location>
        <begin position="146"/>
        <end position="164"/>
    </location>
</feature>
<proteinExistence type="predicted"/>
<name>A0AAD5EHE4_UMBRA</name>
<gene>
    <name evidence="3" type="ORF">K450DRAFT_269445</name>
</gene>
<dbReference type="RefSeq" id="XP_051447329.1">
    <property type="nucleotide sequence ID" value="XM_051592925.1"/>
</dbReference>
<accession>A0AAD5EHE4</accession>
<comment type="caution">
    <text evidence="3">The sequence shown here is derived from an EMBL/GenBank/DDBJ whole genome shotgun (WGS) entry which is preliminary data.</text>
</comment>
<reference evidence="3" key="1">
    <citation type="submission" date="2021-06" db="EMBL/GenBank/DDBJ databases">
        <authorList>
            <consortium name="DOE Joint Genome Institute"/>
            <person name="Mondo S.J."/>
            <person name="Amses K.R."/>
            <person name="Simmons D.R."/>
            <person name="Longcore J.E."/>
            <person name="Seto K."/>
            <person name="Alves G.H."/>
            <person name="Bonds A.E."/>
            <person name="Quandt C.A."/>
            <person name="Davis W.J."/>
            <person name="Chang Y."/>
            <person name="Letcher P.M."/>
            <person name="Powell M.J."/>
            <person name="Kuo A."/>
            <person name="Labutti K."/>
            <person name="Pangilinan J."/>
            <person name="Andreopoulos W."/>
            <person name="Tritt A."/>
            <person name="Riley R."/>
            <person name="Hundley H."/>
            <person name="Johnson J."/>
            <person name="Lipzen A."/>
            <person name="Barry K."/>
            <person name="Berbee M.L."/>
            <person name="Buchler N.E."/>
            <person name="Grigoriev I.V."/>
            <person name="Spatafora J.W."/>
            <person name="Stajich J.E."/>
            <person name="James T.Y."/>
        </authorList>
    </citation>
    <scope>NUCLEOTIDE SEQUENCE</scope>
    <source>
        <strain evidence="3">AG</strain>
    </source>
</reference>
<dbReference type="GeneID" id="75918267"/>
<dbReference type="AlphaFoldDB" id="A0AAD5EHE4"/>